<dbReference type="RefSeq" id="WP_138648994.1">
    <property type="nucleotide sequence ID" value="NZ_VCKW01000233.1"/>
</dbReference>
<dbReference type="PANTHER" id="PTHR38441:SF1">
    <property type="entry name" value="MEMBRANE PROTEIN"/>
    <property type="match status" value="1"/>
</dbReference>
<proteinExistence type="predicted"/>
<comment type="caution">
    <text evidence="3">The sequence shown here is derived from an EMBL/GenBank/DDBJ whole genome shotgun (WGS) entry which is preliminary data.</text>
</comment>
<dbReference type="AlphaFoldDB" id="A0A5C4J310"/>
<evidence type="ECO:0000256" key="2">
    <source>
        <dbReference type="SAM" id="Phobius"/>
    </source>
</evidence>
<keyword evidence="2" id="KW-0472">Membrane</keyword>
<dbReference type="InterPro" id="IPR007436">
    <property type="entry name" value="DUF485"/>
</dbReference>
<gene>
    <name evidence="3" type="ORF">ETD83_32305</name>
</gene>
<dbReference type="Pfam" id="PF04341">
    <property type="entry name" value="DUF485"/>
    <property type="match status" value="1"/>
</dbReference>
<sequence length="124" mass="13797">MVGDSKVSGSERDERDERDEQGERSERGAPPGQYAPIAGYEAFRLLRRRYRRVAAVVGVVFLGWYFAYVGLAAFAREFMARPVAGHVNVALLLGALQFVSTFVLAGVYVAYARRRLDPLAGELR</sequence>
<keyword evidence="2" id="KW-0812">Transmembrane</keyword>
<feature type="transmembrane region" description="Helical" evidence="2">
    <location>
        <begin position="53"/>
        <end position="75"/>
    </location>
</feature>
<dbReference type="PANTHER" id="PTHR38441">
    <property type="entry name" value="INTEGRAL MEMBRANE PROTEIN-RELATED"/>
    <property type="match status" value="1"/>
</dbReference>
<reference evidence="3 4" key="1">
    <citation type="submission" date="2019-05" db="EMBL/GenBank/DDBJ databases">
        <title>Draft genome sequence of Actinomadura sp. 14C53.</title>
        <authorList>
            <person name="Saricaoglu S."/>
            <person name="Isik K."/>
        </authorList>
    </citation>
    <scope>NUCLEOTIDE SEQUENCE [LARGE SCALE GENOMIC DNA]</scope>
    <source>
        <strain evidence="3 4">14C53</strain>
    </source>
</reference>
<keyword evidence="4" id="KW-1185">Reference proteome</keyword>
<name>A0A5C4J310_9ACTN</name>
<protein>
    <submittedName>
        <fullName evidence="3">DUF485 domain-containing protein</fullName>
    </submittedName>
</protein>
<feature type="region of interest" description="Disordered" evidence="1">
    <location>
        <begin position="1"/>
        <end position="35"/>
    </location>
</feature>
<keyword evidence="2" id="KW-1133">Transmembrane helix</keyword>
<organism evidence="3 4">
    <name type="scientific">Actinomadura soli</name>
    <dbReference type="NCBI Taxonomy" id="2508997"/>
    <lineage>
        <taxon>Bacteria</taxon>
        <taxon>Bacillati</taxon>
        <taxon>Actinomycetota</taxon>
        <taxon>Actinomycetes</taxon>
        <taxon>Streptosporangiales</taxon>
        <taxon>Thermomonosporaceae</taxon>
        <taxon>Actinomadura</taxon>
    </lineage>
</organism>
<feature type="transmembrane region" description="Helical" evidence="2">
    <location>
        <begin position="87"/>
        <end position="111"/>
    </location>
</feature>
<evidence type="ECO:0000313" key="4">
    <source>
        <dbReference type="Proteomes" id="UP000309174"/>
    </source>
</evidence>
<evidence type="ECO:0000313" key="3">
    <source>
        <dbReference type="EMBL" id="TMQ91142.1"/>
    </source>
</evidence>
<dbReference type="EMBL" id="VCKW01000233">
    <property type="protein sequence ID" value="TMQ91142.1"/>
    <property type="molecule type" value="Genomic_DNA"/>
</dbReference>
<dbReference type="Proteomes" id="UP000309174">
    <property type="component" value="Unassembled WGS sequence"/>
</dbReference>
<accession>A0A5C4J310</accession>
<evidence type="ECO:0000256" key="1">
    <source>
        <dbReference type="SAM" id="MobiDB-lite"/>
    </source>
</evidence>
<dbReference type="OrthoDB" id="3543412at2"/>